<dbReference type="EMBL" id="KI925456">
    <property type="protein sequence ID" value="ETW84764.1"/>
    <property type="molecule type" value="Genomic_DNA"/>
</dbReference>
<keyword evidence="4" id="KW-1185">Reference proteome</keyword>
<feature type="transmembrane region" description="Helical" evidence="2">
    <location>
        <begin position="26"/>
        <end position="48"/>
    </location>
</feature>
<dbReference type="eggNOG" id="ENOG502SIPZ">
    <property type="taxonomic scope" value="Eukaryota"/>
</dbReference>
<evidence type="ECO:0000256" key="2">
    <source>
        <dbReference type="SAM" id="Phobius"/>
    </source>
</evidence>
<dbReference type="InParanoid" id="W4KGB3"/>
<dbReference type="GeneID" id="20674061"/>
<proteinExistence type="predicted"/>
<name>W4KGB3_HETIT</name>
<dbReference type="HOGENOM" id="CLU_011151_1_0_1"/>
<reference evidence="3 4" key="1">
    <citation type="journal article" date="2012" name="New Phytol.">
        <title>Insight into trade-off between wood decay and parasitism from the genome of a fungal forest pathogen.</title>
        <authorList>
            <person name="Olson A."/>
            <person name="Aerts A."/>
            <person name="Asiegbu F."/>
            <person name="Belbahri L."/>
            <person name="Bouzid O."/>
            <person name="Broberg A."/>
            <person name="Canback B."/>
            <person name="Coutinho P.M."/>
            <person name="Cullen D."/>
            <person name="Dalman K."/>
            <person name="Deflorio G."/>
            <person name="van Diepen L.T."/>
            <person name="Dunand C."/>
            <person name="Duplessis S."/>
            <person name="Durling M."/>
            <person name="Gonthier P."/>
            <person name="Grimwood J."/>
            <person name="Fossdal C.G."/>
            <person name="Hansson D."/>
            <person name="Henrissat B."/>
            <person name="Hietala A."/>
            <person name="Himmelstrand K."/>
            <person name="Hoffmeister D."/>
            <person name="Hogberg N."/>
            <person name="James T.Y."/>
            <person name="Karlsson M."/>
            <person name="Kohler A."/>
            <person name="Kues U."/>
            <person name="Lee Y.H."/>
            <person name="Lin Y.C."/>
            <person name="Lind M."/>
            <person name="Lindquist E."/>
            <person name="Lombard V."/>
            <person name="Lucas S."/>
            <person name="Lunden K."/>
            <person name="Morin E."/>
            <person name="Murat C."/>
            <person name="Park J."/>
            <person name="Raffaello T."/>
            <person name="Rouze P."/>
            <person name="Salamov A."/>
            <person name="Schmutz J."/>
            <person name="Solheim H."/>
            <person name="Stahlberg J."/>
            <person name="Velez H."/>
            <person name="de Vries R.P."/>
            <person name="Wiebenga A."/>
            <person name="Woodward S."/>
            <person name="Yakovlev I."/>
            <person name="Garbelotto M."/>
            <person name="Martin F."/>
            <person name="Grigoriev I.V."/>
            <person name="Stenlid J."/>
        </authorList>
    </citation>
    <scope>NUCLEOTIDE SEQUENCE [LARGE SCALE GENOMIC DNA]</scope>
    <source>
        <strain evidence="3 4">TC 32-1</strain>
    </source>
</reference>
<evidence type="ECO:0008006" key="5">
    <source>
        <dbReference type="Google" id="ProtNLM"/>
    </source>
</evidence>
<sequence length="612" mass="68778">MPTNFYCAHSSYAPLERIPPELLHTIAFHLLTTLTTLGPPASILALLLTSRKIYAMLAPALPLLTAHVFHVRFDVDALYRRFGTHQVKIPVVMAEAMRGRYETLARIRRANKELEQSAKLTTDLWTAYMMLLEHDYMNRAQLLQYAALPRFLWNLIHARGRRGLCMVCEFSPLTEAEQIEEMTHEARESIIRVFVPFLAHGFQYPSYYFPATEFIPQASQDTDRSSFLPPIRTVTYAGRTLTFATPPLVPGATLLVAAFIQTQMKEKMRLEGQDDGDSPRAHSLRLWLDAPSLAFDSDGDDGPPSEQQEEDWKRAVACGDPWAVFASTPLAVGRMYTPGTMSGEWTGLLAVPQLQTQIPGNNNGGDNIASTLSIAHDASAETTPQTPARIISESHTKHRPLFATLREYHCLGPATPLRAGASEEVFRAFVPRETNLEIEDRRRDVLEIYDPVKDTTHVYYRFMGEDSEMPYCEEGMERIRSLDNGVGSDGVDSEGDEDKMEGQGEEEEQEEEDMEQMRHIPSGVNDILIIGETGDVHDATWGRFGFFGRVRLQDGLVMVVRYPLDALAANVGGWIFRGYVHAGNVWVGRWQRTETAVADMGFEGGFTLARDW</sequence>
<dbReference type="RefSeq" id="XP_009544394.1">
    <property type="nucleotide sequence ID" value="XM_009546099.1"/>
</dbReference>
<feature type="region of interest" description="Disordered" evidence="1">
    <location>
        <begin position="482"/>
        <end position="512"/>
    </location>
</feature>
<gene>
    <name evidence="3" type="ORF">HETIRDRAFT_425983</name>
</gene>
<dbReference type="Proteomes" id="UP000030671">
    <property type="component" value="Unassembled WGS sequence"/>
</dbReference>
<accession>W4KGB3</accession>
<keyword evidence="2" id="KW-1133">Transmembrane helix</keyword>
<evidence type="ECO:0000313" key="4">
    <source>
        <dbReference type="Proteomes" id="UP000030671"/>
    </source>
</evidence>
<dbReference type="AlphaFoldDB" id="W4KGB3"/>
<keyword evidence="2" id="KW-0812">Transmembrane</keyword>
<organism evidence="3 4">
    <name type="scientific">Heterobasidion irregulare (strain TC 32-1)</name>
    <dbReference type="NCBI Taxonomy" id="747525"/>
    <lineage>
        <taxon>Eukaryota</taxon>
        <taxon>Fungi</taxon>
        <taxon>Dikarya</taxon>
        <taxon>Basidiomycota</taxon>
        <taxon>Agaricomycotina</taxon>
        <taxon>Agaricomycetes</taxon>
        <taxon>Russulales</taxon>
        <taxon>Bondarzewiaceae</taxon>
        <taxon>Heterobasidion</taxon>
        <taxon>Heterobasidion annosum species complex</taxon>
    </lineage>
</organism>
<dbReference type="KEGG" id="hir:HETIRDRAFT_425983"/>
<feature type="compositionally biased region" description="Acidic residues" evidence="1">
    <location>
        <begin position="491"/>
        <end position="512"/>
    </location>
</feature>
<evidence type="ECO:0000256" key="1">
    <source>
        <dbReference type="SAM" id="MobiDB-lite"/>
    </source>
</evidence>
<protein>
    <recommendedName>
        <fullName evidence="5">F-box domain-containing protein</fullName>
    </recommendedName>
</protein>
<keyword evidence="2" id="KW-0472">Membrane</keyword>
<evidence type="ECO:0000313" key="3">
    <source>
        <dbReference type="EMBL" id="ETW84764.1"/>
    </source>
</evidence>
<dbReference type="OrthoDB" id="434783at2759"/>